<dbReference type="STRING" id="211165.GCA_000317285_03752"/>
<organism evidence="1 2">
    <name type="scientific">Chlorogloeopsis fritschii PCC 6912</name>
    <dbReference type="NCBI Taxonomy" id="211165"/>
    <lineage>
        <taxon>Bacteria</taxon>
        <taxon>Bacillati</taxon>
        <taxon>Cyanobacteriota</taxon>
        <taxon>Cyanophyceae</taxon>
        <taxon>Nostocales</taxon>
        <taxon>Chlorogloeopsidaceae</taxon>
        <taxon>Chlorogloeopsis</taxon>
    </lineage>
</organism>
<sequence length="126" mass="14770">MSDSATFELTTTVDKSTIAHRVAELWKGFAYSSDIYTFPGYNEKIFCTLDYVFGYPVEKEMIRKVLNYLLDIASNHEVYYYRCADFIHIHNQDTQPIQISVDDLFREEYTPSIGASIEKKYVIRRV</sequence>
<reference evidence="1 2" key="1">
    <citation type="journal article" date="2019" name="Genome Biol. Evol.">
        <title>Day and night: Metabolic profiles and evolutionary relationships of six axenic non-marine cyanobacteria.</title>
        <authorList>
            <person name="Will S.E."/>
            <person name="Henke P."/>
            <person name="Boedeker C."/>
            <person name="Huang S."/>
            <person name="Brinkmann H."/>
            <person name="Rohde M."/>
            <person name="Jarek M."/>
            <person name="Friedl T."/>
            <person name="Seufert S."/>
            <person name="Schumacher M."/>
            <person name="Overmann J."/>
            <person name="Neumann-Schaal M."/>
            <person name="Petersen J."/>
        </authorList>
    </citation>
    <scope>NUCLEOTIDE SEQUENCE [LARGE SCALE GENOMIC DNA]</scope>
    <source>
        <strain evidence="1 2">PCC 6912</strain>
    </source>
</reference>
<comment type="caution">
    <text evidence="1">The sequence shown here is derived from an EMBL/GenBank/DDBJ whole genome shotgun (WGS) entry which is preliminary data.</text>
</comment>
<evidence type="ECO:0000313" key="2">
    <source>
        <dbReference type="Proteomes" id="UP000268857"/>
    </source>
</evidence>
<dbReference type="RefSeq" id="WP_016875692.1">
    <property type="nucleotide sequence ID" value="NZ_AJLN01000098.1"/>
</dbReference>
<protein>
    <submittedName>
        <fullName evidence="1">Uncharacterized protein</fullName>
    </submittedName>
</protein>
<keyword evidence="2" id="KW-1185">Reference proteome</keyword>
<dbReference type="Proteomes" id="UP000268857">
    <property type="component" value="Unassembled WGS sequence"/>
</dbReference>
<dbReference type="OrthoDB" id="9978848at2"/>
<dbReference type="EMBL" id="RSCJ01000024">
    <property type="protein sequence ID" value="RUR75558.1"/>
    <property type="molecule type" value="Genomic_DNA"/>
</dbReference>
<proteinExistence type="predicted"/>
<gene>
    <name evidence="1" type="ORF">PCC6912_47890</name>
</gene>
<name>A0A3S0ZM30_CHLFR</name>
<accession>A0A3S0ZM30</accession>
<evidence type="ECO:0000313" key="1">
    <source>
        <dbReference type="EMBL" id="RUR75558.1"/>
    </source>
</evidence>
<dbReference type="AlphaFoldDB" id="A0A3S0ZM30"/>